<gene>
    <name evidence="1" type="ORF">M9H77_09966</name>
</gene>
<reference evidence="2" key="1">
    <citation type="journal article" date="2023" name="Nat. Plants">
        <title>Single-cell RNA sequencing provides a high-resolution roadmap for understanding the multicellular compartmentation of specialized metabolism.</title>
        <authorList>
            <person name="Sun S."/>
            <person name="Shen X."/>
            <person name="Li Y."/>
            <person name="Li Y."/>
            <person name="Wang S."/>
            <person name="Li R."/>
            <person name="Zhang H."/>
            <person name="Shen G."/>
            <person name="Guo B."/>
            <person name="Wei J."/>
            <person name="Xu J."/>
            <person name="St-Pierre B."/>
            <person name="Chen S."/>
            <person name="Sun C."/>
        </authorList>
    </citation>
    <scope>NUCLEOTIDE SEQUENCE [LARGE SCALE GENOMIC DNA]</scope>
</reference>
<organism evidence="1 2">
    <name type="scientific">Catharanthus roseus</name>
    <name type="common">Madagascar periwinkle</name>
    <name type="synonym">Vinca rosea</name>
    <dbReference type="NCBI Taxonomy" id="4058"/>
    <lineage>
        <taxon>Eukaryota</taxon>
        <taxon>Viridiplantae</taxon>
        <taxon>Streptophyta</taxon>
        <taxon>Embryophyta</taxon>
        <taxon>Tracheophyta</taxon>
        <taxon>Spermatophyta</taxon>
        <taxon>Magnoliopsida</taxon>
        <taxon>eudicotyledons</taxon>
        <taxon>Gunneridae</taxon>
        <taxon>Pentapetalae</taxon>
        <taxon>asterids</taxon>
        <taxon>lamiids</taxon>
        <taxon>Gentianales</taxon>
        <taxon>Apocynaceae</taxon>
        <taxon>Rauvolfioideae</taxon>
        <taxon>Vinceae</taxon>
        <taxon>Catharanthinae</taxon>
        <taxon>Catharanthus</taxon>
    </lineage>
</organism>
<dbReference type="EMBL" id="CM044702">
    <property type="protein sequence ID" value="KAI5679016.1"/>
    <property type="molecule type" value="Genomic_DNA"/>
</dbReference>
<proteinExistence type="predicted"/>
<keyword evidence="2" id="KW-1185">Reference proteome</keyword>
<dbReference type="Proteomes" id="UP001060085">
    <property type="component" value="Linkage Group LG02"/>
</dbReference>
<comment type="caution">
    <text evidence="1">The sequence shown here is derived from an EMBL/GenBank/DDBJ whole genome shotgun (WGS) entry which is preliminary data.</text>
</comment>
<sequence>MTLQNLQNKDMNLVLSSDAKPRLKWTQELHQRFVDAVNQLGGADKATPKSLMRVMGIHGLTLYHLKSHLQKYRLGKSQQSQTYSEPKQEELSQLVTMVDMGCCQNSSLSALTDTDQENPILKHIENKQQQFRSNGCSLESSLTSSDQSSGLKELAETRCGNDENENWTRQSVVLSLMEMQPGQKNGERKRMAAISAKQQPSAKRFQSQKSAADDDDQGERKFGFLETIDLNSKCIVSDFDSGTKIIDLNSKGVEQPNGYI</sequence>
<evidence type="ECO:0000313" key="1">
    <source>
        <dbReference type="EMBL" id="KAI5679016.1"/>
    </source>
</evidence>
<protein>
    <submittedName>
        <fullName evidence="1">Uncharacterized protein</fullName>
    </submittedName>
</protein>
<name>A0ACC0C2K8_CATRO</name>
<accession>A0ACC0C2K8</accession>
<evidence type="ECO:0000313" key="2">
    <source>
        <dbReference type="Proteomes" id="UP001060085"/>
    </source>
</evidence>